<feature type="active site" description="Charge relay system" evidence="6">
    <location>
        <position position="360"/>
    </location>
</feature>
<dbReference type="GO" id="GO:0006508">
    <property type="term" value="P:proteolysis"/>
    <property type="evidence" value="ECO:0007669"/>
    <property type="project" value="UniProtKB-KW"/>
</dbReference>
<feature type="signal peptide" evidence="9">
    <location>
        <begin position="1"/>
        <end position="18"/>
    </location>
</feature>
<feature type="region of interest" description="Disordered" evidence="8">
    <location>
        <begin position="24"/>
        <end position="61"/>
    </location>
</feature>
<evidence type="ECO:0000259" key="10">
    <source>
        <dbReference type="Pfam" id="PF00082"/>
    </source>
</evidence>
<evidence type="ECO:0000256" key="4">
    <source>
        <dbReference type="ARBA" id="ARBA00022801"/>
    </source>
</evidence>
<feature type="active site" description="Charge relay system" evidence="6">
    <location>
        <position position="108"/>
    </location>
</feature>
<dbReference type="PROSITE" id="PS51892">
    <property type="entry name" value="SUBTILASE"/>
    <property type="match status" value="1"/>
</dbReference>
<dbReference type="AlphaFoldDB" id="E7C1M8"/>
<dbReference type="InterPro" id="IPR000209">
    <property type="entry name" value="Peptidase_S8/S53_dom"/>
</dbReference>
<dbReference type="InterPro" id="IPR050131">
    <property type="entry name" value="Peptidase_S8_subtilisin-like"/>
</dbReference>
<dbReference type="PROSITE" id="PS00138">
    <property type="entry name" value="SUBTILASE_SER"/>
    <property type="match status" value="1"/>
</dbReference>
<dbReference type="SUPFAM" id="SSF52743">
    <property type="entry name" value="Subtilisin-like"/>
    <property type="match status" value="1"/>
</dbReference>
<dbReference type="InterPro" id="IPR036852">
    <property type="entry name" value="Peptidase_S8/S53_dom_sf"/>
</dbReference>
<reference evidence="11" key="1">
    <citation type="submission" date="2010-01" db="EMBL/GenBank/DDBJ databases">
        <title>Genome fragments of uncultured bacteria from the North Pacific subtropical Gyre.</title>
        <authorList>
            <person name="Pham V.D."/>
            <person name="Delong E.F."/>
        </authorList>
    </citation>
    <scope>NUCLEOTIDE SEQUENCE</scope>
</reference>
<evidence type="ECO:0000256" key="1">
    <source>
        <dbReference type="ARBA" id="ARBA00011073"/>
    </source>
</evidence>
<dbReference type="GO" id="GO:0004252">
    <property type="term" value="F:serine-type endopeptidase activity"/>
    <property type="evidence" value="ECO:0007669"/>
    <property type="project" value="UniProtKB-UniRule"/>
</dbReference>
<dbReference type="PROSITE" id="PS00136">
    <property type="entry name" value="SUBTILASE_ASP"/>
    <property type="match status" value="1"/>
</dbReference>
<organism evidence="11">
    <name type="scientific">uncultured gamma proteobacterium HF0010_10D20</name>
    <dbReference type="NCBI Taxonomy" id="723561"/>
    <lineage>
        <taxon>Bacteria</taxon>
        <taxon>Pseudomonadati</taxon>
        <taxon>Pseudomonadota</taxon>
        <taxon>Gammaproteobacteria</taxon>
        <taxon>environmental samples</taxon>
    </lineage>
</organism>
<keyword evidence="2 6" id="KW-0645">Protease</keyword>
<dbReference type="InterPro" id="IPR022398">
    <property type="entry name" value="Peptidase_S8_His-AS"/>
</dbReference>
<dbReference type="PRINTS" id="PR00723">
    <property type="entry name" value="SUBTILISIN"/>
</dbReference>
<evidence type="ECO:0000256" key="7">
    <source>
        <dbReference type="RuleBase" id="RU003355"/>
    </source>
</evidence>
<protein>
    <submittedName>
        <fullName evidence="11">Subtilisin-like serine proteases</fullName>
    </submittedName>
</protein>
<feature type="compositionally biased region" description="Low complexity" evidence="8">
    <location>
        <begin position="30"/>
        <end position="61"/>
    </location>
</feature>
<accession>E7C1M8</accession>
<sequence length="801" mass="88207">MKNFKQIITICFFAIALANCGGGGKGGSTQPSSPNNDVPPQNSQSNSSQTQSSQDSSSSDSTASYVELMTKFTSSVEYINQYGLAMINAAEPYANSLSGAGTTIGIMDSGIETNHVELDSQNKITTDSVLDYSNFSGYRAPTADDKTHGTFVASIAAGDRDESNNPNDIQGVAYNAQIHFIAIPLAEPDEDYEPVEVTEENAEDYSGLDQAYASFYKDFTSRYVTAVNNSYGMQGNIADYEESAVRASFPTVIETIAQQNKINKTIFVWSAGNAGGYSEQQVDNSSPEIFPGMVYFIEELQDTSVAVVSVNEEGLIADHSNRCGLAKDFCVAAPGENITGAYVTTEYPENDNYGTGSGTSFAAPFVSGAVALLTEKFRGQLTGQEILQRIYVTANKEGVYSNSDIYGQGLLDLKKAIEPIGQTYFISPITNQVTTFSQANIFLSSPLFGSLNNLGDKLFLTYFDELGAPFSINASQLVKNNNPENSYLPRFPNSQLPTSGNEYLQLFSTVENYDFLSNQTTQKSGFSYALSLDPNNSLNLSLNQKNYYSSLSTSYDPIKNFVSNGPSIKYSFKDKRFGYGFSFSKGFQGWNPWTDQDKAYSKYFSTQLNIFSKNNKTSIKLGRLEEDSSYLGMMFLNGQSSSKNSYSSILTIDSDFFINENFSAFISLTGMRAEPYENFSFINIRSDSSFLTSTNLSIHGKDIFNKKDRFRLDYLVPLSIEKGTADLKFISGRDYFGNSTVGTVKVNLAPAHRERVFSANYSSPINDFSEFGLKLFLVENLNNIKAESQANLTFYLRLKIK</sequence>
<feature type="chain" id="PRO_5003216168" evidence="9">
    <location>
        <begin position="19"/>
        <end position="801"/>
    </location>
</feature>
<name>E7C1M8_9GAMM</name>
<proteinExistence type="inferred from homology"/>
<evidence type="ECO:0000256" key="5">
    <source>
        <dbReference type="ARBA" id="ARBA00022825"/>
    </source>
</evidence>
<evidence type="ECO:0000313" key="11">
    <source>
        <dbReference type="EMBL" id="ADI21352.1"/>
    </source>
</evidence>
<keyword evidence="3 9" id="KW-0732">Signal</keyword>
<feature type="domain" description="Peptidase S8/S53" evidence="10">
    <location>
        <begin position="99"/>
        <end position="409"/>
    </location>
</feature>
<evidence type="ECO:0000256" key="2">
    <source>
        <dbReference type="ARBA" id="ARBA00022670"/>
    </source>
</evidence>
<dbReference type="InterPro" id="IPR023827">
    <property type="entry name" value="Peptidase_S8_Asp-AS"/>
</dbReference>
<evidence type="ECO:0000256" key="6">
    <source>
        <dbReference type="PROSITE-ProRule" id="PRU01240"/>
    </source>
</evidence>
<dbReference type="InterPro" id="IPR023828">
    <property type="entry name" value="Peptidase_S8_Ser-AS"/>
</dbReference>
<dbReference type="InterPro" id="IPR015500">
    <property type="entry name" value="Peptidase_S8_subtilisin-rel"/>
</dbReference>
<dbReference type="PANTHER" id="PTHR43806">
    <property type="entry name" value="PEPTIDASE S8"/>
    <property type="match status" value="1"/>
</dbReference>
<dbReference type="Pfam" id="PF00082">
    <property type="entry name" value="Peptidase_S8"/>
    <property type="match status" value="1"/>
</dbReference>
<evidence type="ECO:0000256" key="8">
    <source>
        <dbReference type="SAM" id="MobiDB-lite"/>
    </source>
</evidence>
<dbReference type="PANTHER" id="PTHR43806:SF11">
    <property type="entry name" value="CEREVISIN-RELATED"/>
    <property type="match status" value="1"/>
</dbReference>
<dbReference type="PROSITE" id="PS00137">
    <property type="entry name" value="SUBTILASE_HIS"/>
    <property type="match status" value="1"/>
</dbReference>
<comment type="similarity">
    <text evidence="1 6 7">Belongs to the peptidase S8 family.</text>
</comment>
<dbReference type="CDD" id="cd04848">
    <property type="entry name" value="Peptidases_S8_Autotransporter_serine_protease_like"/>
    <property type="match status" value="1"/>
</dbReference>
<feature type="active site" description="Charge relay system" evidence="6">
    <location>
        <position position="148"/>
    </location>
</feature>
<keyword evidence="5 6" id="KW-0720">Serine protease</keyword>
<evidence type="ECO:0000256" key="9">
    <source>
        <dbReference type="SAM" id="SignalP"/>
    </source>
</evidence>
<keyword evidence="4 6" id="KW-0378">Hydrolase</keyword>
<dbReference type="InterPro" id="IPR034061">
    <property type="entry name" value="Peptidases_S8_Autotransporter"/>
</dbReference>
<dbReference type="EMBL" id="GU567951">
    <property type="protein sequence ID" value="ADI21352.1"/>
    <property type="molecule type" value="Genomic_DNA"/>
</dbReference>
<evidence type="ECO:0000256" key="3">
    <source>
        <dbReference type="ARBA" id="ARBA00022729"/>
    </source>
</evidence>
<dbReference type="Gene3D" id="3.40.50.200">
    <property type="entry name" value="Peptidase S8/S53 domain"/>
    <property type="match status" value="1"/>
</dbReference>